<keyword evidence="8 15" id="KW-0547">Nucleotide-binding</keyword>
<keyword evidence="11 15" id="KW-0067">ATP-binding</keyword>
<dbReference type="FunFam" id="3.40.50.620:FF:000021">
    <property type="entry name" value="Riboflavin biosynthesis protein"/>
    <property type="match status" value="1"/>
</dbReference>
<dbReference type="UniPathway" id="UPA00277">
    <property type="reaction ID" value="UER00407"/>
</dbReference>
<dbReference type="OrthoDB" id="9803667at2"/>
<evidence type="ECO:0000256" key="7">
    <source>
        <dbReference type="ARBA" id="ARBA00022695"/>
    </source>
</evidence>
<dbReference type="EC" id="2.7.7.2" evidence="15"/>
<dbReference type="eggNOG" id="COG0196">
    <property type="taxonomic scope" value="Bacteria"/>
</dbReference>
<comment type="similarity">
    <text evidence="15">Belongs to the ribF family.</text>
</comment>
<evidence type="ECO:0000313" key="18">
    <source>
        <dbReference type="Proteomes" id="UP000007013"/>
    </source>
</evidence>
<keyword evidence="7 15" id="KW-0548">Nucleotidyltransferase</keyword>
<proteinExistence type="inferred from homology"/>
<evidence type="ECO:0000256" key="1">
    <source>
        <dbReference type="ARBA" id="ARBA00002121"/>
    </source>
</evidence>
<evidence type="ECO:0000256" key="12">
    <source>
        <dbReference type="ARBA" id="ARBA00023268"/>
    </source>
</evidence>
<keyword evidence="9 15" id="KW-0418">Kinase</keyword>
<keyword evidence="18" id="KW-1185">Reference proteome</keyword>
<evidence type="ECO:0000256" key="6">
    <source>
        <dbReference type="ARBA" id="ARBA00022679"/>
    </source>
</evidence>
<dbReference type="InterPro" id="IPR015865">
    <property type="entry name" value="Riboflavin_kinase_bac/euk"/>
</dbReference>
<dbReference type="CDD" id="cd02064">
    <property type="entry name" value="FAD_synthetase_N"/>
    <property type="match status" value="1"/>
</dbReference>
<dbReference type="GO" id="GO:0008531">
    <property type="term" value="F:riboflavin kinase activity"/>
    <property type="evidence" value="ECO:0007669"/>
    <property type="project" value="UniProtKB-UniRule"/>
</dbReference>
<dbReference type="GO" id="GO:0006747">
    <property type="term" value="P:FAD biosynthetic process"/>
    <property type="evidence" value="ECO:0007669"/>
    <property type="project" value="UniProtKB-UniRule"/>
</dbReference>
<evidence type="ECO:0000256" key="9">
    <source>
        <dbReference type="ARBA" id="ARBA00022777"/>
    </source>
</evidence>
<evidence type="ECO:0000256" key="14">
    <source>
        <dbReference type="ARBA" id="ARBA00049494"/>
    </source>
</evidence>
<evidence type="ECO:0000256" key="4">
    <source>
        <dbReference type="ARBA" id="ARBA00022630"/>
    </source>
</evidence>
<dbReference type="KEGG" id="ote:Oter_2818"/>
<sequence length="313" mass="33925">MNAPRQFDALEHAQLASRPVHLAIGIFDGVHLGHAAVIEAAVQSARRSNGQSAVLTFDPHPSVILRPAEPTRLLMNRSAKARVLGRLGIEAVINQPFTVELAAMEAVQFVPWLKQHVPQLAGIYVGENWRFGRGRRGDIALLVNEGRKVGVSVFSAPRVSLDGEPISSSRIRAAVTAGEIAAANAMLGYVYFAEGRVVPGNKLGRTMGFPTLNLAWAPDLQPRFGVYVVRVTGTKSTAPLRAVANYGARPTVEKAAEPRLEVHLLDECPYDAGDEITVEWLHFLRPEMKFGGLGTLRAQIAADREAALAFFAK</sequence>
<name>B1ZX47_OPITP</name>
<keyword evidence="10 15" id="KW-0274">FAD</keyword>
<evidence type="ECO:0000256" key="2">
    <source>
        <dbReference type="ARBA" id="ARBA00004726"/>
    </source>
</evidence>
<gene>
    <name evidence="17" type="ordered locus">Oter_2818</name>
</gene>
<dbReference type="InterPro" id="IPR023465">
    <property type="entry name" value="Riboflavin_kinase_dom_sf"/>
</dbReference>
<keyword evidence="5 15" id="KW-0288">FMN</keyword>
<comment type="function">
    <text evidence="1">Catalyzes the phosphorylation of riboflavin to FMN followed by the adenylation of FMN to FAD.</text>
</comment>
<evidence type="ECO:0000256" key="5">
    <source>
        <dbReference type="ARBA" id="ARBA00022643"/>
    </source>
</evidence>
<keyword evidence="6 15" id="KW-0808">Transferase</keyword>
<dbReference type="PIRSF" id="PIRSF004491">
    <property type="entry name" value="FAD_Synth"/>
    <property type="match status" value="1"/>
</dbReference>
<organism evidence="17 18">
    <name type="scientific">Opitutus terrae (strain DSM 11246 / JCM 15787 / PB90-1)</name>
    <dbReference type="NCBI Taxonomy" id="452637"/>
    <lineage>
        <taxon>Bacteria</taxon>
        <taxon>Pseudomonadati</taxon>
        <taxon>Verrucomicrobiota</taxon>
        <taxon>Opitutia</taxon>
        <taxon>Opitutales</taxon>
        <taxon>Opitutaceae</taxon>
        <taxon>Opitutus</taxon>
    </lineage>
</organism>
<evidence type="ECO:0000256" key="8">
    <source>
        <dbReference type="ARBA" id="ARBA00022741"/>
    </source>
</evidence>
<dbReference type="STRING" id="452637.Oter_2818"/>
<dbReference type="InterPro" id="IPR015864">
    <property type="entry name" value="FAD_synthase"/>
</dbReference>
<comment type="catalytic activity">
    <reaction evidence="13 15">
        <text>riboflavin + ATP = FMN + ADP + H(+)</text>
        <dbReference type="Rhea" id="RHEA:14357"/>
        <dbReference type="ChEBI" id="CHEBI:15378"/>
        <dbReference type="ChEBI" id="CHEBI:30616"/>
        <dbReference type="ChEBI" id="CHEBI:57986"/>
        <dbReference type="ChEBI" id="CHEBI:58210"/>
        <dbReference type="ChEBI" id="CHEBI:456216"/>
        <dbReference type="EC" id="2.7.1.26"/>
    </reaction>
</comment>
<keyword evidence="4 15" id="KW-0285">Flavoprotein</keyword>
<dbReference type="InterPro" id="IPR023468">
    <property type="entry name" value="Riboflavin_kinase"/>
</dbReference>
<dbReference type="Proteomes" id="UP000007013">
    <property type="component" value="Chromosome"/>
</dbReference>
<evidence type="ECO:0000256" key="10">
    <source>
        <dbReference type="ARBA" id="ARBA00022827"/>
    </source>
</evidence>
<dbReference type="Pfam" id="PF06574">
    <property type="entry name" value="FAD_syn"/>
    <property type="match status" value="1"/>
</dbReference>
<dbReference type="Pfam" id="PF01687">
    <property type="entry name" value="Flavokinase"/>
    <property type="match status" value="1"/>
</dbReference>
<evidence type="ECO:0000259" key="16">
    <source>
        <dbReference type="SMART" id="SM00904"/>
    </source>
</evidence>
<protein>
    <recommendedName>
        <fullName evidence="15">Riboflavin biosynthesis protein</fullName>
    </recommendedName>
    <domain>
        <recommendedName>
            <fullName evidence="15">Riboflavin kinase</fullName>
            <ecNumber evidence="15">2.7.1.26</ecNumber>
        </recommendedName>
        <alternativeName>
            <fullName evidence="15">Flavokinase</fullName>
        </alternativeName>
    </domain>
    <domain>
        <recommendedName>
            <fullName evidence="15">FMN adenylyltransferase</fullName>
            <ecNumber evidence="15">2.7.7.2</ecNumber>
        </recommendedName>
        <alternativeName>
            <fullName evidence="15">FAD pyrophosphorylase</fullName>
        </alternativeName>
        <alternativeName>
            <fullName evidence="15">FAD synthase</fullName>
        </alternativeName>
    </domain>
</protein>
<dbReference type="SMART" id="SM00904">
    <property type="entry name" value="Flavokinase"/>
    <property type="match status" value="1"/>
</dbReference>
<dbReference type="SUPFAM" id="SSF52374">
    <property type="entry name" value="Nucleotidylyl transferase"/>
    <property type="match status" value="1"/>
</dbReference>
<reference evidence="17 18" key="1">
    <citation type="journal article" date="2011" name="J. Bacteriol.">
        <title>Genome sequence of the verrucomicrobium Opitutus terrae PB90-1, an abundant inhabitant of rice paddy soil ecosystems.</title>
        <authorList>
            <person name="van Passel M.W."/>
            <person name="Kant R."/>
            <person name="Palva A."/>
            <person name="Copeland A."/>
            <person name="Lucas S."/>
            <person name="Lapidus A."/>
            <person name="Glavina del Rio T."/>
            <person name="Pitluck S."/>
            <person name="Goltsman E."/>
            <person name="Clum A."/>
            <person name="Sun H."/>
            <person name="Schmutz J."/>
            <person name="Larimer F.W."/>
            <person name="Land M.L."/>
            <person name="Hauser L."/>
            <person name="Kyrpides N."/>
            <person name="Mikhailova N."/>
            <person name="Richardson P.P."/>
            <person name="Janssen P.H."/>
            <person name="de Vos W.M."/>
            <person name="Smidt H."/>
        </authorList>
    </citation>
    <scope>NUCLEOTIDE SEQUENCE [LARGE SCALE GENOMIC DNA]</scope>
    <source>
        <strain evidence="18">DSM 11246 / JCM 15787 / PB90-1</strain>
    </source>
</reference>
<dbReference type="RefSeq" id="WP_012375634.1">
    <property type="nucleotide sequence ID" value="NC_010571.1"/>
</dbReference>
<dbReference type="UniPathway" id="UPA00276">
    <property type="reaction ID" value="UER00406"/>
</dbReference>
<dbReference type="PANTHER" id="PTHR22749:SF6">
    <property type="entry name" value="RIBOFLAVIN KINASE"/>
    <property type="match status" value="1"/>
</dbReference>
<accession>B1ZX47</accession>
<comment type="pathway">
    <text evidence="3 15">Cofactor biosynthesis; FMN biosynthesis; FMN from riboflavin (ATP route): step 1/1.</text>
</comment>
<keyword evidence="12" id="KW-0511">Multifunctional enzyme</keyword>
<dbReference type="GO" id="GO:0009231">
    <property type="term" value="P:riboflavin biosynthetic process"/>
    <property type="evidence" value="ECO:0007669"/>
    <property type="project" value="InterPro"/>
</dbReference>
<dbReference type="Gene3D" id="3.40.50.620">
    <property type="entry name" value="HUPs"/>
    <property type="match status" value="1"/>
</dbReference>
<dbReference type="InterPro" id="IPR014729">
    <property type="entry name" value="Rossmann-like_a/b/a_fold"/>
</dbReference>
<dbReference type="SUPFAM" id="SSF82114">
    <property type="entry name" value="Riboflavin kinase-like"/>
    <property type="match status" value="1"/>
</dbReference>
<dbReference type="GO" id="GO:0005524">
    <property type="term" value="F:ATP binding"/>
    <property type="evidence" value="ECO:0007669"/>
    <property type="project" value="UniProtKB-UniRule"/>
</dbReference>
<dbReference type="InterPro" id="IPR002606">
    <property type="entry name" value="Riboflavin_kinase_bac"/>
</dbReference>
<dbReference type="EMBL" id="CP001032">
    <property type="protein sequence ID" value="ACB76099.1"/>
    <property type="molecule type" value="Genomic_DNA"/>
</dbReference>
<evidence type="ECO:0000256" key="15">
    <source>
        <dbReference type="PIRNR" id="PIRNR004491"/>
    </source>
</evidence>
<dbReference type="AlphaFoldDB" id="B1ZX47"/>
<dbReference type="PANTHER" id="PTHR22749">
    <property type="entry name" value="RIBOFLAVIN KINASE/FMN ADENYLYLTRANSFERASE"/>
    <property type="match status" value="1"/>
</dbReference>
<dbReference type="Gene3D" id="2.40.30.30">
    <property type="entry name" value="Riboflavin kinase-like"/>
    <property type="match status" value="1"/>
</dbReference>
<dbReference type="GO" id="GO:0003919">
    <property type="term" value="F:FMN adenylyltransferase activity"/>
    <property type="evidence" value="ECO:0007669"/>
    <property type="project" value="UniProtKB-UniRule"/>
</dbReference>
<dbReference type="NCBIfam" id="TIGR00083">
    <property type="entry name" value="ribF"/>
    <property type="match status" value="1"/>
</dbReference>
<evidence type="ECO:0000256" key="13">
    <source>
        <dbReference type="ARBA" id="ARBA00047880"/>
    </source>
</evidence>
<dbReference type="EC" id="2.7.1.26" evidence="15"/>
<evidence type="ECO:0000256" key="11">
    <source>
        <dbReference type="ARBA" id="ARBA00022840"/>
    </source>
</evidence>
<comment type="catalytic activity">
    <reaction evidence="14 15">
        <text>FMN + ATP + H(+) = FAD + diphosphate</text>
        <dbReference type="Rhea" id="RHEA:17237"/>
        <dbReference type="ChEBI" id="CHEBI:15378"/>
        <dbReference type="ChEBI" id="CHEBI:30616"/>
        <dbReference type="ChEBI" id="CHEBI:33019"/>
        <dbReference type="ChEBI" id="CHEBI:57692"/>
        <dbReference type="ChEBI" id="CHEBI:58210"/>
        <dbReference type="EC" id="2.7.7.2"/>
    </reaction>
</comment>
<evidence type="ECO:0000256" key="3">
    <source>
        <dbReference type="ARBA" id="ARBA00005201"/>
    </source>
</evidence>
<dbReference type="HOGENOM" id="CLU_048437_0_1_0"/>
<evidence type="ECO:0000313" key="17">
    <source>
        <dbReference type="EMBL" id="ACB76099.1"/>
    </source>
</evidence>
<dbReference type="GO" id="GO:0009398">
    <property type="term" value="P:FMN biosynthetic process"/>
    <property type="evidence" value="ECO:0007669"/>
    <property type="project" value="UniProtKB-UniRule"/>
</dbReference>
<feature type="domain" description="Riboflavin kinase" evidence="16">
    <location>
        <begin position="186"/>
        <end position="312"/>
    </location>
</feature>
<comment type="pathway">
    <text evidence="2 15">Cofactor biosynthesis; FAD biosynthesis; FAD from FMN: step 1/1.</text>
</comment>